<evidence type="ECO:0000259" key="11">
    <source>
        <dbReference type="Pfam" id="PF02108"/>
    </source>
</evidence>
<keyword evidence="5" id="KW-0813">Transport</keyword>
<evidence type="ECO:0000256" key="9">
    <source>
        <dbReference type="ARBA" id="ARBA00023225"/>
    </source>
</evidence>
<evidence type="ECO:0000256" key="5">
    <source>
        <dbReference type="ARBA" id="ARBA00022448"/>
    </source>
</evidence>
<keyword evidence="9" id="KW-1006">Bacterial flagellum protein export</keyword>
<feature type="compositionally biased region" description="Polar residues" evidence="10">
    <location>
        <begin position="1"/>
        <end position="13"/>
    </location>
</feature>
<keyword evidence="7" id="KW-1005">Bacterial flagellum biogenesis</keyword>
<dbReference type="EMBL" id="VICF01000001">
    <property type="protein sequence ID" value="TQC76853.1"/>
    <property type="molecule type" value="Genomic_DNA"/>
</dbReference>
<keyword evidence="12" id="KW-0282">Flagellum</keyword>
<keyword evidence="12" id="KW-0969">Cilium</keyword>
<keyword evidence="6" id="KW-0963">Cytoplasm</keyword>
<proteinExistence type="inferred from homology"/>
<organism evidence="12 13">
    <name type="scientific">Pantoea dispersa</name>
    <dbReference type="NCBI Taxonomy" id="59814"/>
    <lineage>
        <taxon>Bacteria</taxon>
        <taxon>Pseudomonadati</taxon>
        <taxon>Pseudomonadota</taxon>
        <taxon>Gammaproteobacteria</taxon>
        <taxon>Enterobacterales</taxon>
        <taxon>Erwiniaceae</taxon>
        <taxon>Pantoea</taxon>
    </lineage>
</organism>
<feature type="domain" description="Flagellar assembly protein FliH/Type III secretion system HrpE" evidence="11">
    <location>
        <begin position="100"/>
        <end position="224"/>
    </location>
</feature>
<evidence type="ECO:0000256" key="2">
    <source>
        <dbReference type="ARBA" id="ARBA00004496"/>
    </source>
</evidence>
<evidence type="ECO:0000256" key="10">
    <source>
        <dbReference type="SAM" id="MobiDB-lite"/>
    </source>
</evidence>
<dbReference type="PANTHER" id="PTHR34982:SF1">
    <property type="entry name" value="FLAGELLAR ASSEMBLY PROTEIN FLIH"/>
    <property type="match status" value="1"/>
</dbReference>
<feature type="compositionally biased region" description="Basic and acidic residues" evidence="10">
    <location>
        <begin position="38"/>
        <end position="48"/>
    </location>
</feature>
<dbReference type="InterPro" id="IPR000563">
    <property type="entry name" value="Flag_FliH"/>
</dbReference>
<dbReference type="Proteomes" id="UP000319715">
    <property type="component" value="Unassembled WGS sequence"/>
</dbReference>
<dbReference type="PANTHER" id="PTHR34982">
    <property type="entry name" value="YOP PROTEINS TRANSLOCATION PROTEIN L"/>
    <property type="match status" value="1"/>
</dbReference>
<evidence type="ECO:0000256" key="3">
    <source>
        <dbReference type="ARBA" id="ARBA00006602"/>
    </source>
</evidence>
<evidence type="ECO:0000256" key="4">
    <source>
        <dbReference type="ARBA" id="ARBA00016507"/>
    </source>
</evidence>
<evidence type="ECO:0000256" key="6">
    <source>
        <dbReference type="ARBA" id="ARBA00022490"/>
    </source>
</evidence>
<evidence type="ECO:0000313" key="12">
    <source>
        <dbReference type="EMBL" id="TQC76853.1"/>
    </source>
</evidence>
<comment type="caution">
    <text evidence="12">The sequence shown here is derived from an EMBL/GenBank/DDBJ whole genome shotgun (WGS) entry which is preliminary data.</text>
</comment>
<evidence type="ECO:0000256" key="1">
    <source>
        <dbReference type="ARBA" id="ARBA00003041"/>
    </source>
</evidence>
<keyword evidence="8" id="KW-0653">Protein transport</keyword>
<evidence type="ECO:0000313" key="13">
    <source>
        <dbReference type="Proteomes" id="UP000319715"/>
    </source>
</evidence>
<evidence type="ECO:0000256" key="8">
    <source>
        <dbReference type="ARBA" id="ARBA00022927"/>
    </source>
</evidence>
<comment type="function">
    <text evidence="1">Needed for flagellar regrowth and assembly.</text>
</comment>
<feature type="region of interest" description="Disordered" evidence="10">
    <location>
        <begin position="1"/>
        <end position="68"/>
    </location>
</feature>
<name>A0ABY3A2J2_9GAMM</name>
<dbReference type="Pfam" id="PF02108">
    <property type="entry name" value="FliH"/>
    <property type="match status" value="1"/>
</dbReference>
<dbReference type="PRINTS" id="PR01003">
    <property type="entry name" value="FLGFLIH"/>
</dbReference>
<sequence length="235" mass="26205">MPTSDRPTWTRWQPDNLLADLTPESVSAPLQPPADAPAAEHLEAELRQLRQQAQQQGLSDGQRRGREEGHAQGYEAGFHEGQQAGYAQGLAKAQADLQAQGEQARALLASFQATLEQINKLIPARLLQHALAAARQIVGDSLLANPALLSDQLRRYLQEDRWLQQDAVLAIHPQDLPWVQEYLAASCQALRWEIRTDDSMLPGGCRLTWAEGELDATLERRWQALCQLSREDLVP</sequence>
<dbReference type="InterPro" id="IPR051472">
    <property type="entry name" value="T3SS_Stator/FliH"/>
</dbReference>
<comment type="similarity">
    <text evidence="3">Belongs to the FliH family.</text>
</comment>
<accession>A0ABY3A2J2</accession>
<evidence type="ECO:0000256" key="7">
    <source>
        <dbReference type="ARBA" id="ARBA00022795"/>
    </source>
</evidence>
<gene>
    <name evidence="12" type="ORF">FK492_02275</name>
</gene>
<dbReference type="InterPro" id="IPR018035">
    <property type="entry name" value="Flagellar_FliH/T3SS_HrpE"/>
</dbReference>
<keyword evidence="12" id="KW-0966">Cell projection</keyword>
<keyword evidence="13" id="KW-1185">Reference proteome</keyword>
<protein>
    <recommendedName>
        <fullName evidence="4">Flagellar assembly protein FliH</fullName>
    </recommendedName>
</protein>
<reference evidence="12 13" key="1">
    <citation type="submission" date="2019-06" db="EMBL/GenBank/DDBJ databases">
        <title>Pantoea dispersa Assembly.</title>
        <authorList>
            <person name="Wang J."/>
        </authorList>
    </citation>
    <scope>NUCLEOTIDE SEQUENCE [LARGE SCALE GENOMIC DNA]</scope>
    <source>
        <strain evidence="13">bio</strain>
    </source>
</reference>
<dbReference type="RefSeq" id="WP_141495333.1">
    <property type="nucleotide sequence ID" value="NZ_JAVXYY010000101.1"/>
</dbReference>
<comment type="subcellular location">
    <subcellularLocation>
        <location evidence="2">Cytoplasm</location>
    </subcellularLocation>
</comment>